<comment type="caution">
    <text evidence="1">The sequence shown here is derived from an EMBL/GenBank/DDBJ whole genome shotgun (WGS) entry which is preliminary data.</text>
</comment>
<gene>
    <name evidence="1" type="ORF">NPX13_g1310</name>
</gene>
<name>A0A9W8NMN6_9PEZI</name>
<evidence type="ECO:0000313" key="2">
    <source>
        <dbReference type="Proteomes" id="UP001148614"/>
    </source>
</evidence>
<keyword evidence="2" id="KW-1185">Reference proteome</keyword>
<sequence>MKPTTKTKGNAPSDSQLDPLELEDKFPLLVFLVVLERLVVLPADRLLALAAGDVAHNVTPRGHATLRGLTGFDIDDRVEQVSLTMLAAEVLHHAASVTEAWPTRDIAWIGYANKER</sequence>
<evidence type="ECO:0000313" key="1">
    <source>
        <dbReference type="EMBL" id="KAJ3579252.1"/>
    </source>
</evidence>
<accession>A0A9W8NMN6</accession>
<dbReference type="EMBL" id="JANPWZ010000115">
    <property type="protein sequence ID" value="KAJ3579252.1"/>
    <property type="molecule type" value="Genomic_DNA"/>
</dbReference>
<reference evidence="1" key="1">
    <citation type="submission" date="2022-07" db="EMBL/GenBank/DDBJ databases">
        <title>Genome Sequence of Xylaria arbuscula.</title>
        <authorList>
            <person name="Buettner E."/>
        </authorList>
    </citation>
    <scope>NUCLEOTIDE SEQUENCE</scope>
    <source>
        <strain evidence="1">VT107</strain>
    </source>
</reference>
<dbReference type="Proteomes" id="UP001148614">
    <property type="component" value="Unassembled WGS sequence"/>
</dbReference>
<organism evidence="1 2">
    <name type="scientific">Xylaria arbuscula</name>
    <dbReference type="NCBI Taxonomy" id="114810"/>
    <lineage>
        <taxon>Eukaryota</taxon>
        <taxon>Fungi</taxon>
        <taxon>Dikarya</taxon>
        <taxon>Ascomycota</taxon>
        <taxon>Pezizomycotina</taxon>
        <taxon>Sordariomycetes</taxon>
        <taxon>Xylariomycetidae</taxon>
        <taxon>Xylariales</taxon>
        <taxon>Xylariaceae</taxon>
        <taxon>Xylaria</taxon>
    </lineage>
</organism>
<protein>
    <submittedName>
        <fullName evidence="1">Uncharacterized protein</fullName>
    </submittedName>
</protein>
<proteinExistence type="predicted"/>
<dbReference type="AlphaFoldDB" id="A0A9W8NMN6"/>